<dbReference type="Pfam" id="PF03829">
    <property type="entry name" value="PTSIIA_gutA"/>
    <property type="match status" value="1"/>
</dbReference>
<comment type="caution">
    <text evidence="2">The sequence shown here is derived from an EMBL/GenBank/DDBJ whole genome shotgun (WGS) entry which is preliminary data.</text>
</comment>
<dbReference type="PANTHER" id="PTHR40398">
    <property type="entry name" value="PTS SYSTEM GLUCITOL/SORBITOL-SPECIFIC EIIA COMPONENT"/>
    <property type="match status" value="1"/>
</dbReference>
<comment type="caution">
    <text evidence="1">Lacks conserved residue(s) required for the propagation of feature annotation.</text>
</comment>
<dbReference type="EMBL" id="JBHTKK010000001">
    <property type="protein sequence ID" value="MFD1064754.1"/>
    <property type="molecule type" value="Genomic_DNA"/>
</dbReference>
<dbReference type="SUPFAM" id="SSF141530">
    <property type="entry name" value="PTSIIA/GutA-like"/>
    <property type="match status" value="1"/>
</dbReference>
<protein>
    <submittedName>
        <fullName evidence="2">PTS glucitol/sorbitol transporter subunit IIA</fullName>
    </submittedName>
</protein>
<dbReference type="Gene3D" id="2.40.33.40">
    <property type="entry name" value="Phosphotransferase system, glucitol/sorbitol-specific IIA component"/>
    <property type="match status" value="1"/>
</dbReference>
<accession>A0ABW3ND76</accession>
<proteinExistence type="predicted"/>
<dbReference type="Proteomes" id="UP001597041">
    <property type="component" value="Unassembled WGS sequence"/>
</dbReference>
<organism evidence="2 3">
    <name type="scientific">Oceanobacillus locisalsi</name>
    <dbReference type="NCBI Taxonomy" id="546107"/>
    <lineage>
        <taxon>Bacteria</taxon>
        <taxon>Bacillati</taxon>
        <taxon>Bacillota</taxon>
        <taxon>Bacilli</taxon>
        <taxon>Bacillales</taxon>
        <taxon>Bacillaceae</taxon>
        <taxon>Oceanobacillus</taxon>
    </lineage>
</organism>
<evidence type="ECO:0000256" key="1">
    <source>
        <dbReference type="PROSITE-ProRule" id="PRU00420"/>
    </source>
</evidence>
<gene>
    <name evidence="2" type="ORF">ACFQ19_01830</name>
</gene>
<keyword evidence="3" id="KW-1185">Reference proteome</keyword>
<evidence type="ECO:0000313" key="3">
    <source>
        <dbReference type="Proteomes" id="UP001597041"/>
    </source>
</evidence>
<dbReference type="InterPro" id="IPR004716">
    <property type="entry name" value="PTS_IIA_glucitol/sorbitol-sp"/>
</dbReference>
<dbReference type="RefSeq" id="WP_379590219.1">
    <property type="nucleotide sequence ID" value="NZ_JBHTKK010000001.1"/>
</dbReference>
<evidence type="ECO:0000313" key="2">
    <source>
        <dbReference type="EMBL" id="MFD1064754.1"/>
    </source>
</evidence>
<reference evidence="3" key="1">
    <citation type="journal article" date="2019" name="Int. J. Syst. Evol. Microbiol.">
        <title>The Global Catalogue of Microorganisms (GCM) 10K type strain sequencing project: providing services to taxonomists for standard genome sequencing and annotation.</title>
        <authorList>
            <consortium name="The Broad Institute Genomics Platform"/>
            <consortium name="The Broad Institute Genome Sequencing Center for Infectious Disease"/>
            <person name="Wu L."/>
            <person name="Ma J."/>
        </authorList>
    </citation>
    <scope>NUCLEOTIDE SEQUENCE [LARGE SCALE GENOMIC DNA]</scope>
    <source>
        <strain evidence="3">CCUG 56608</strain>
    </source>
</reference>
<dbReference type="PANTHER" id="PTHR40398:SF1">
    <property type="entry name" value="PTS SYSTEM GLUCITOL_SORBITOL-SPECIFIC EIIA COMPONENT"/>
    <property type="match status" value="1"/>
</dbReference>
<dbReference type="InterPro" id="IPR036665">
    <property type="entry name" value="PTS_IIA_glucitol/sorbitol_sf"/>
</dbReference>
<dbReference type="PROSITE" id="PS51097">
    <property type="entry name" value="PTS_EIIA_TYPE_5"/>
    <property type="match status" value="1"/>
</dbReference>
<name>A0ABW3ND76_9BACI</name>
<sequence>MYQTTIKSIGNDAKAFEAEKMMILFGDNAPSELADFCYVIDLVSVEEEVTAGDTLKLDDVSYQITSVGDAVRKNLNDLGHITLKFDGSTEPGQSGSLYLEDKEIVDVKPGSTIVIEKQ</sequence>